<keyword evidence="6" id="KW-1185">Reference proteome</keyword>
<protein>
    <submittedName>
        <fullName evidence="5">SDR family NAD(P)-dependent oxidoreductase</fullName>
    </submittedName>
</protein>
<dbReference type="PRINTS" id="PR00080">
    <property type="entry name" value="SDRFAMILY"/>
</dbReference>
<keyword evidence="3" id="KW-0520">NAD</keyword>
<dbReference type="CDD" id="cd05233">
    <property type="entry name" value="SDR_c"/>
    <property type="match status" value="1"/>
</dbReference>
<proteinExistence type="inferred from homology"/>
<dbReference type="PANTHER" id="PTHR24321">
    <property type="entry name" value="DEHYDROGENASES, SHORT CHAIN"/>
    <property type="match status" value="1"/>
</dbReference>
<feature type="domain" description="Ketoreductase" evidence="4">
    <location>
        <begin position="8"/>
        <end position="194"/>
    </location>
</feature>
<reference evidence="5 6" key="1">
    <citation type="submission" date="2023-07" db="EMBL/GenBank/DDBJ databases">
        <title>Paenibacillus sp. JX-17 nov. isolated from soil.</title>
        <authorList>
            <person name="Wan Y."/>
            <person name="Liu B."/>
        </authorList>
    </citation>
    <scope>NUCLEOTIDE SEQUENCE [LARGE SCALE GENOMIC DNA]</scope>
    <source>
        <strain evidence="5 6">JX-17</strain>
    </source>
</reference>
<dbReference type="InterPro" id="IPR002347">
    <property type="entry name" value="SDR_fam"/>
</dbReference>
<dbReference type="PRINTS" id="PR00081">
    <property type="entry name" value="GDHRDH"/>
</dbReference>
<evidence type="ECO:0000313" key="6">
    <source>
        <dbReference type="Proteomes" id="UP001240171"/>
    </source>
</evidence>
<dbReference type="RefSeq" id="WP_305024318.1">
    <property type="nucleotide sequence ID" value="NZ_JAUQTB010000006.1"/>
</dbReference>
<evidence type="ECO:0000259" key="4">
    <source>
        <dbReference type="SMART" id="SM00822"/>
    </source>
</evidence>
<evidence type="ECO:0000256" key="3">
    <source>
        <dbReference type="ARBA" id="ARBA00023027"/>
    </source>
</evidence>
<name>A0ABT9CCX0_9BACL</name>
<keyword evidence="2" id="KW-0560">Oxidoreductase</keyword>
<dbReference type="Proteomes" id="UP001240171">
    <property type="component" value="Unassembled WGS sequence"/>
</dbReference>
<sequence>MTERMHHKIALVTGAGSGIGKAAALRLAAEGAKVAVVDLHIDTAMETKTEIEQQAGQAIAIQANVSDPEQIQAAFQQVIDQWGQLDVVFANAGILGAVAPIEVLPVEEWDHTITNNVRGAFATVQAAIPHLKAKGGSIVLTSSVSGSRQFAQPGFAAYSTSKAAIRTFTKMAALELAQYHIRVNTVCPGQISTNIFESEKEYTEIDQIHIDAEYPEGDIPLSKKPGSPEEVASTVLFLASDEASHVTGTEIYIDGAETLLVG</sequence>
<gene>
    <name evidence="5" type="ORF">Q5741_11885</name>
</gene>
<evidence type="ECO:0000313" key="5">
    <source>
        <dbReference type="EMBL" id="MDO7907110.1"/>
    </source>
</evidence>
<evidence type="ECO:0000256" key="1">
    <source>
        <dbReference type="ARBA" id="ARBA00006484"/>
    </source>
</evidence>
<dbReference type="SMART" id="SM00822">
    <property type="entry name" value="PKS_KR"/>
    <property type="match status" value="1"/>
</dbReference>
<dbReference type="InterPro" id="IPR020904">
    <property type="entry name" value="Sc_DH/Rdtase_CS"/>
</dbReference>
<dbReference type="Pfam" id="PF13561">
    <property type="entry name" value="adh_short_C2"/>
    <property type="match status" value="1"/>
</dbReference>
<dbReference type="Gene3D" id="3.40.50.720">
    <property type="entry name" value="NAD(P)-binding Rossmann-like Domain"/>
    <property type="match status" value="1"/>
</dbReference>
<dbReference type="PROSITE" id="PS00061">
    <property type="entry name" value="ADH_SHORT"/>
    <property type="match status" value="1"/>
</dbReference>
<dbReference type="EMBL" id="JAUQTB010000006">
    <property type="protein sequence ID" value="MDO7907110.1"/>
    <property type="molecule type" value="Genomic_DNA"/>
</dbReference>
<dbReference type="SUPFAM" id="SSF51735">
    <property type="entry name" value="NAD(P)-binding Rossmann-fold domains"/>
    <property type="match status" value="1"/>
</dbReference>
<dbReference type="PANTHER" id="PTHR24321:SF8">
    <property type="entry name" value="ESTRADIOL 17-BETA-DEHYDROGENASE 8-RELATED"/>
    <property type="match status" value="1"/>
</dbReference>
<organism evidence="5 6">
    <name type="scientific">Paenibacillus lacisoli</name>
    <dbReference type="NCBI Taxonomy" id="3064525"/>
    <lineage>
        <taxon>Bacteria</taxon>
        <taxon>Bacillati</taxon>
        <taxon>Bacillota</taxon>
        <taxon>Bacilli</taxon>
        <taxon>Bacillales</taxon>
        <taxon>Paenibacillaceae</taxon>
        <taxon>Paenibacillus</taxon>
    </lineage>
</organism>
<evidence type="ECO:0000256" key="2">
    <source>
        <dbReference type="ARBA" id="ARBA00023002"/>
    </source>
</evidence>
<dbReference type="InterPro" id="IPR057326">
    <property type="entry name" value="KR_dom"/>
</dbReference>
<dbReference type="InterPro" id="IPR036291">
    <property type="entry name" value="NAD(P)-bd_dom_sf"/>
</dbReference>
<dbReference type="NCBIfam" id="NF004203">
    <property type="entry name" value="PRK05653.2-4"/>
    <property type="match status" value="1"/>
</dbReference>
<comment type="caution">
    <text evidence="5">The sequence shown here is derived from an EMBL/GenBank/DDBJ whole genome shotgun (WGS) entry which is preliminary data.</text>
</comment>
<accession>A0ABT9CCX0</accession>
<comment type="similarity">
    <text evidence="1">Belongs to the short-chain dehydrogenases/reductases (SDR) family.</text>
</comment>